<evidence type="ECO:0000256" key="1">
    <source>
        <dbReference type="SAM" id="MobiDB-lite"/>
    </source>
</evidence>
<reference evidence="2 3" key="1">
    <citation type="journal article" date="2018" name="Front. Plant Sci.">
        <title>Red Clover (Trifolium pratense) and Zigzag Clover (T. medium) - A Picture of Genomic Similarities and Differences.</title>
        <authorList>
            <person name="Dluhosova J."/>
            <person name="Istvanek J."/>
            <person name="Nedelnik J."/>
            <person name="Repkova J."/>
        </authorList>
    </citation>
    <scope>NUCLEOTIDE SEQUENCE [LARGE SCALE GENOMIC DNA]</scope>
    <source>
        <strain evidence="3">cv. 10/8</strain>
        <tissue evidence="2">Leaf</tissue>
    </source>
</reference>
<feature type="non-terminal residue" evidence="2">
    <location>
        <position position="1"/>
    </location>
</feature>
<evidence type="ECO:0000313" key="3">
    <source>
        <dbReference type="Proteomes" id="UP000265520"/>
    </source>
</evidence>
<comment type="caution">
    <text evidence="2">The sequence shown here is derived from an EMBL/GenBank/DDBJ whole genome shotgun (WGS) entry which is preliminary data.</text>
</comment>
<dbReference type="Proteomes" id="UP000265520">
    <property type="component" value="Unassembled WGS sequence"/>
</dbReference>
<protein>
    <submittedName>
        <fullName evidence="2">Uncharacterized protein</fullName>
    </submittedName>
</protein>
<dbReference type="EMBL" id="LXQA010072057">
    <property type="protein sequence ID" value="MCI09277.1"/>
    <property type="molecule type" value="Genomic_DNA"/>
</dbReference>
<proteinExistence type="predicted"/>
<evidence type="ECO:0000313" key="2">
    <source>
        <dbReference type="EMBL" id="MCI09277.1"/>
    </source>
</evidence>
<sequence length="58" mass="6263">ENLSSIPGRNNSWSDFPNLAAELWITGGLFPCGSPSPESQRANAKYRPQFKGNTAGPQ</sequence>
<accession>A0A392PCD3</accession>
<feature type="region of interest" description="Disordered" evidence="1">
    <location>
        <begin position="32"/>
        <end position="58"/>
    </location>
</feature>
<organism evidence="2 3">
    <name type="scientific">Trifolium medium</name>
    <dbReference type="NCBI Taxonomy" id="97028"/>
    <lineage>
        <taxon>Eukaryota</taxon>
        <taxon>Viridiplantae</taxon>
        <taxon>Streptophyta</taxon>
        <taxon>Embryophyta</taxon>
        <taxon>Tracheophyta</taxon>
        <taxon>Spermatophyta</taxon>
        <taxon>Magnoliopsida</taxon>
        <taxon>eudicotyledons</taxon>
        <taxon>Gunneridae</taxon>
        <taxon>Pentapetalae</taxon>
        <taxon>rosids</taxon>
        <taxon>fabids</taxon>
        <taxon>Fabales</taxon>
        <taxon>Fabaceae</taxon>
        <taxon>Papilionoideae</taxon>
        <taxon>50 kb inversion clade</taxon>
        <taxon>NPAAA clade</taxon>
        <taxon>Hologalegina</taxon>
        <taxon>IRL clade</taxon>
        <taxon>Trifolieae</taxon>
        <taxon>Trifolium</taxon>
    </lineage>
</organism>
<keyword evidence="3" id="KW-1185">Reference proteome</keyword>
<name>A0A392PCD3_9FABA</name>
<dbReference type="AlphaFoldDB" id="A0A392PCD3"/>